<dbReference type="Gene3D" id="3.30.420.10">
    <property type="entry name" value="Ribonuclease H-like superfamily/Ribonuclease H"/>
    <property type="match status" value="1"/>
</dbReference>
<dbReference type="InterPro" id="IPR036085">
    <property type="entry name" value="PAZ_dom_sf"/>
</dbReference>
<organism evidence="4 5">
    <name type="scientific">Scylla paramamosain</name>
    <name type="common">Mud crab</name>
    <dbReference type="NCBI Taxonomy" id="85552"/>
    <lineage>
        <taxon>Eukaryota</taxon>
        <taxon>Metazoa</taxon>
        <taxon>Ecdysozoa</taxon>
        <taxon>Arthropoda</taxon>
        <taxon>Crustacea</taxon>
        <taxon>Multicrustacea</taxon>
        <taxon>Malacostraca</taxon>
        <taxon>Eumalacostraca</taxon>
        <taxon>Eucarida</taxon>
        <taxon>Decapoda</taxon>
        <taxon>Pleocyemata</taxon>
        <taxon>Brachyura</taxon>
        <taxon>Eubrachyura</taxon>
        <taxon>Portunoidea</taxon>
        <taxon>Portunidae</taxon>
        <taxon>Portuninae</taxon>
        <taxon>Scylla</taxon>
    </lineage>
</organism>
<dbReference type="EMBL" id="JARAKH010000025">
    <property type="protein sequence ID" value="KAK8390554.1"/>
    <property type="molecule type" value="Genomic_DNA"/>
</dbReference>
<dbReference type="Gene3D" id="3.40.50.2300">
    <property type="match status" value="1"/>
</dbReference>
<dbReference type="SUPFAM" id="SSF53098">
    <property type="entry name" value="Ribonuclease H-like"/>
    <property type="match status" value="1"/>
</dbReference>
<dbReference type="CDD" id="cd02846">
    <property type="entry name" value="PAZ_argonaute_like"/>
    <property type="match status" value="1"/>
</dbReference>
<evidence type="ECO:0000313" key="5">
    <source>
        <dbReference type="Proteomes" id="UP001487740"/>
    </source>
</evidence>
<keyword evidence="5" id="KW-1185">Reference proteome</keyword>
<dbReference type="AlphaFoldDB" id="A0AAW0TS89"/>
<feature type="domain" description="PAZ" evidence="2">
    <location>
        <begin position="241"/>
        <end position="351"/>
    </location>
</feature>
<dbReference type="SMART" id="SM00949">
    <property type="entry name" value="PAZ"/>
    <property type="match status" value="1"/>
</dbReference>
<dbReference type="InterPro" id="IPR014811">
    <property type="entry name" value="ArgoL1"/>
</dbReference>
<proteinExistence type="inferred from homology"/>
<evidence type="ECO:0000259" key="2">
    <source>
        <dbReference type="PROSITE" id="PS50821"/>
    </source>
</evidence>
<evidence type="ECO:0000259" key="3">
    <source>
        <dbReference type="PROSITE" id="PS50822"/>
    </source>
</evidence>
<dbReference type="SMART" id="SM01163">
    <property type="entry name" value="DUF1785"/>
    <property type="match status" value="1"/>
</dbReference>
<dbReference type="InterPro" id="IPR036397">
    <property type="entry name" value="RNaseH_sf"/>
</dbReference>
<dbReference type="PROSITE" id="PS50822">
    <property type="entry name" value="PIWI"/>
    <property type="match status" value="1"/>
</dbReference>
<accession>A0AAW0TS89</accession>
<comment type="caution">
    <text evidence="4">The sequence shown here is derived from an EMBL/GenBank/DDBJ whole genome shotgun (WGS) entry which is preliminary data.</text>
</comment>
<reference evidence="4 5" key="1">
    <citation type="submission" date="2023-03" db="EMBL/GenBank/DDBJ databases">
        <title>High-quality genome of Scylla paramamosain provides insights in environmental adaptation.</title>
        <authorList>
            <person name="Zhang L."/>
        </authorList>
    </citation>
    <scope>NUCLEOTIDE SEQUENCE [LARGE SCALE GENOMIC DNA]</scope>
    <source>
        <strain evidence="4">LZ_2023a</strain>
        <tissue evidence="4">Muscle</tissue>
    </source>
</reference>
<dbReference type="CDD" id="cd04657">
    <property type="entry name" value="Piwi_ago-like"/>
    <property type="match status" value="1"/>
</dbReference>
<comment type="similarity">
    <text evidence="1">Belongs to the argonaute family.</text>
</comment>
<sequence>MPWHVLNENPCPPPRKPDDYGKGELIELTTNFFEVTMKNPNKNIVHYDVDIKLPNNMPVTLPKKKRMLIFQQMRTAYPKVFRKEVLGFDSEKNAYTLQPLFKENKEVPGKKFEVDLPDGGRNQKFIVTLKAVNCENLSVLANALKAKTADRAIPQTIIQMLEVLFQHNMTVRYERIGRDRMFSTEKVFGDSFDIGGGKEALIGFFGSLRPVGWKENTMLLNVDVVNAAFYKEQNVISFIKELLDLGDQDLNHPLHNNQRRKITSSLRKIKIQVLHTDIPRTYKVHEMGDLGADRQTFPLETSGGKTTTSTVQEYFRTKYRINLRYPHLNCLQVGPPNRNIYLPVECCKIAKGQKVLGKLNDKETAKFIRNTAKNPSQRLAHINRMVQQQKFSYDPNLQGLEFSISDKPMCVKGHILKPPQLLMNKELSPKKGVWDIRGNAFYKGADLTCWAVINYNCGFIRDEMLRPFIANIRKMGKERGMTINDPALIYSGRSPAPERDLPNVKLRLPDVQLIMVVLPRDGDYYARVKKIGDRGIKVLTQCVQGQNVKRNEAPVVGNLLLKINAKIGGINNILGKQQHLLVFNQPVMIMGADVNHPPAHDKATPSLAAVVASIDRYASAYAVEVRHQKHRTEMIQELKEMTINLLKAFYRKTRRKPERIVMFRDGVSESQFLEVLSFELKAMRSACTELEKEYKPSMTFIVVQKRHHTRLFCNEREGVGRSGNVPPGTTVDHTITHPTQKDFYLCSHQGIIGTSRPTHYHVLWDDSDLPMELLQNLTYAMCHLYSRCTRSVSIPTPAYYAHLVAFRAKLHIRDICPSETSSLSSEEEQNVLSDALLAEATKIALNDKIATQLYYV</sequence>
<dbReference type="SUPFAM" id="SSF101690">
    <property type="entry name" value="PAZ domain"/>
    <property type="match status" value="1"/>
</dbReference>
<dbReference type="InterPro" id="IPR032473">
    <property type="entry name" value="Argonaute_Mid_dom"/>
</dbReference>
<dbReference type="Pfam" id="PF02170">
    <property type="entry name" value="PAZ"/>
    <property type="match status" value="1"/>
</dbReference>
<dbReference type="Proteomes" id="UP001487740">
    <property type="component" value="Unassembled WGS sequence"/>
</dbReference>
<dbReference type="SMART" id="SM00950">
    <property type="entry name" value="Piwi"/>
    <property type="match status" value="1"/>
</dbReference>
<dbReference type="InterPro" id="IPR032474">
    <property type="entry name" value="Argonaute_N"/>
</dbReference>
<dbReference type="GO" id="GO:0034587">
    <property type="term" value="P:piRNA processing"/>
    <property type="evidence" value="ECO:0007669"/>
    <property type="project" value="UniProtKB-ARBA"/>
</dbReference>
<dbReference type="Pfam" id="PF02171">
    <property type="entry name" value="Piwi"/>
    <property type="match status" value="1"/>
</dbReference>
<dbReference type="PROSITE" id="PS50821">
    <property type="entry name" value="PAZ"/>
    <property type="match status" value="1"/>
</dbReference>
<gene>
    <name evidence="4" type="ORF">O3P69_010324</name>
</gene>
<evidence type="ECO:0000256" key="1">
    <source>
        <dbReference type="RuleBase" id="RU361178"/>
    </source>
</evidence>
<dbReference type="GO" id="GO:0003723">
    <property type="term" value="F:RNA binding"/>
    <property type="evidence" value="ECO:0007669"/>
    <property type="project" value="InterPro"/>
</dbReference>
<dbReference type="InterPro" id="IPR003100">
    <property type="entry name" value="PAZ_dom"/>
</dbReference>
<dbReference type="PANTHER" id="PTHR22891">
    <property type="entry name" value="EUKARYOTIC TRANSLATION INITIATION FACTOR 2C"/>
    <property type="match status" value="1"/>
</dbReference>
<protein>
    <submittedName>
        <fullName evidence="4">Uncharacterized protein</fullName>
    </submittedName>
</protein>
<feature type="domain" description="Piwi" evidence="3">
    <location>
        <begin position="513"/>
        <end position="813"/>
    </location>
</feature>
<dbReference type="Pfam" id="PF16486">
    <property type="entry name" value="ArgoN"/>
    <property type="match status" value="1"/>
</dbReference>
<dbReference type="InterPro" id="IPR003165">
    <property type="entry name" value="Piwi"/>
</dbReference>
<evidence type="ECO:0000313" key="4">
    <source>
        <dbReference type="EMBL" id="KAK8390554.1"/>
    </source>
</evidence>
<dbReference type="InterPro" id="IPR012337">
    <property type="entry name" value="RNaseH-like_sf"/>
</dbReference>
<name>A0AAW0TS89_SCYPA</name>
<dbReference type="InterPro" id="IPR045246">
    <property type="entry name" value="Piwi_ago-like"/>
</dbReference>
<dbReference type="Pfam" id="PF16487">
    <property type="entry name" value="ArgoMid"/>
    <property type="match status" value="1"/>
</dbReference>
<dbReference type="Gene3D" id="2.170.260.10">
    <property type="entry name" value="paz domain"/>
    <property type="match status" value="1"/>
</dbReference>
<dbReference type="Pfam" id="PF08699">
    <property type="entry name" value="ArgoL1"/>
    <property type="match status" value="1"/>
</dbReference>